<organism evidence="1 2">
    <name type="scientific">Fusarium decemcellulare</name>
    <dbReference type="NCBI Taxonomy" id="57161"/>
    <lineage>
        <taxon>Eukaryota</taxon>
        <taxon>Fungi</taxon>
        <taxon>Dikarya</taxon>
        <taxon>Ascomycota</taxon>
        <taxon>Pezizomycotina</taxon>
        <taxon>Sordariomycetes</taxon>
        <taxon>Hypocreomycetidae</taxon>
        <taxon>Hypocreales</taxon>
        <taxon>Nectriaceae</taxon>
        <taxon>Fusarium</taxon>
        <taxon>Fusarium decemcellulare species complex</taxon>
    </lineage>
</organism>
<accession>A0ACC1SWR7</accession>
<evidence type="ECO:0000313" key="2">
    <source>
        <dbReference type="Proteomes" id="UP001148629"/>
    </source>
</evidence>
<comment type="caution">
    <text evidence="1">The sequence shown here is derived from an EMBL/GenBank/DDBJ whole genome shotgun (WGS) entry which is preliminary data.</text>
</comment>
<gene>
    <name evidence="1" type="ORF">NM208_g1269</name>
</gene>
<proteinExistence type="predicted"/>
<name>A0ACC1SWR7_9HYPO</name>
<sequence>MRSLQAALVGAVTLLSLPTVSAELFPWAAIGDSFSAGPGAGDKFLGGGGSCMRRVGSYPAQLRRDFPHANQHAQFLSCTGDKVPGLLDQIPHMSKNQKVVTISIGGNDSGFGRILKACVFKPGGPFSDNCDEVIAKMLNERIKEDKLVDQLHKAYAAVSNRISGRQPRRLVLVQLYPNFFNQETDWCDGQNMGLFHSDETLLTRDLRRKLNDLGNMVRDRITTAVESYKNPEEETWIALDRNNELYEGHRFCEPGHETLDNEDIWFFKMFGNDSRLQTREVAGILDEYDPKTCKDDPDYEEDFVFGWYCDQARYTDYLRNESMSHHA</sequence>
<reference evidence="1" key="1">
    <citation type="submission" date="2022-08" db="EMBL/GenBank/DDBJ databases">
        <title>Genome Sequence of Fusarium decemcellulare.</title>
        <authorList>
            <person name="Buettner E."/>
        </authorList>
    </citation>
    <scope>NUCLEOTIDE SEQUENCE</scope>
    <source>
        <strain evidence="1">Babe19</strain>
    </source>
</reference>
<dbReference type="Proteomes" id="UP001148629">
    <property type="component" value="Unassembled WGS sequence"/>
</dbReference>
<evidence type="ECO:0000313" key="1">
    <source>
        <dbReference type="EMBL" id="KAJ3547919.1"/>
    </source>
</evidence>
<keyword evidence="2" id="KW-1185">Reference proteome</keyword>
<protein>
    <submittedName>
        <fullName evidence="1">Uncharacterized protein</fullName>
    </submittedName>
</protein>
<dbReference type="EMBL" id="JANRMS010000063">
    <property type="protein sequence ID" value="KAJ3547919.1"/>
    <property type="molecule type" value="Genomic_DNA"/>
</dbReference>